<dbReference type="Proteomes" id="UP000680279">
    <property type="component" value="Unassembled WGS sequence"/>
</dbReference>
<protein>
    <submittedName>
        <fullName evidence="7">Transcriptional regulator</fullName>
    </submittedName>
</protein>
<dbReference type="RefSeq" id="WP_212962185.1">
    <property type="nucleotide sequence ID" value="NZ_BOQT01000002.1"/>
</dbReference>
<dbReference type="InterPro" id="IPR048715">
    <property type="entry name" value="CggR_N"/>
</dbReference>
<dbReference type="InterPro" id="IPR007324">
    <property type="entry name" value="Sugar-bd_dom_put"/>
</dbReference>
<evidence type="ECO:0000313" key="8">
    <source>
        <dbReference type="Proteomes" id="UP000680279"/>
    </source>
</evidence>
<dbReference type="Gene3D" id="3.40.50.1360">
    <property type="match status" value="1"/>
</dbReference>
<dbReference type="Pfam" id="PF21715">
    <property type="entry name" value="CggR_N"/>
    <property type="match status" value="1"/>
</dbReference>
<comment type="caution">
    <text evidence="7">The sequence shown here is derived from an EMBL/GenBank/DDBJ whole genome shotgun (WGS) entry which is preliminary data.</text>
</comment>
<organism evidence="7 8">
    <name type="scientific">Siminovitchia fordii</name>
    <dbReference type="NCBI Taxonomy" id="254759"/>
    <lineage>
        <taxon>Bacteria</taxon>
        <taxon>Bacillati</taxon>
        <taxon>Bacillota</taxon>
        <taxon>Bacilli</taxon>
        <taxon>Bacillales</taxon>
        <taxon>Bacillaceae</taxon>
        <taxon>Siminovitchia</taxon>
    </lineage>
</organism>
<accession>A0ABQ4K3Y9</accession>
<dbReference type="InterPro" id="IPR037171">
    <property type="entry name" value="NagB/RpiA_transferase-like"/>
</dbReference>
<gene>
    <name evidence="7" type="ORF">J1TS3_08640</name>
</gene>
<evidence type="ECO:0000259" key="6">
    <source>
        <dbReference type="Pfam" id="PF21715"/>
    </source>
</evidence>
<keyword evidence="4" id="KW-0804">Transcription</keyword>
<evidence type="ECO:0000259" key="5">
    <source>
        <dbReference type="Pfam" id="PF04198"/>
    </source>
</evidence>
<sequence length="342" mass="37724">MKELFKLQQLLVPDLLNVMERRYFVLRSIRLTEPVGRRPLAQMLEMTERVLRGEVEFLKGQHLIDFQPAGMSLTPEGREHLTKLDVLMREIIGIHKVEQQLSECLGIAETIIVPGDSDKMPLIKDEIGKACARRLEALLVEKNTITVTGGTTMGSVANALMEINVEGKEMIFVPARGGVGGKVSDQANSICAVMADNTGGTHRVMYVPDEVSDELRTILLKEPSINNTLTLIRSADIVLHGIGEAMKMAERRNTDEESMNKIIKRHAVGEAFGYYFDSDGNIVHKVSTIGLQLEDLPHFKYIIAAAGGKSKATAIKSYMKNAPRSTVLVTDEGAAKEILKGE</sequence>
<evidence type="ECO:0000256" key="2">
    <source>
        <dbReference type="ARBA" id="ARBA00023015"/>
    </source>
</evidence>
<keyword evidence="2" id="KW-0805">Transcription regulation</keyword>
<feature type="domain" description="Sugar-binding" evidence="5">
    <location>
        <begin position="91"/>
        <end position="340"/>
    </location>
</feature>
<dbReference type="PANTHER" id="PTHR34294:SF5">
    <property type="entry name" value="CENTRAL GLYCOLYTIC GENES REGULATOR"/>
    <property type="match status" value="1"/>
</dbReference>
<proteinExistence type="inferred from homology"/>
<comment type="similarity">
    <text evidence="1">Belongs to the SorC transcriptional regulatory family.</text>
</comment>
<keyword evidence="8" id="KW-1185">Reference proteome</keyword>
<reference evidence="7 8" key="1">
    <citation type="submission" date="2021-03" db="EMBL/GenBank/DDBJ databases">
        <title>Antimicrobial resistance genes in bacteria isolated from Japanese honey, and their potential for conferring macrolide and lincosamide resistance in the American foulbrood pathogen Paenibacillus larvae.</title>
        <authorList>
            <person name="Okamoto M."/>
            <person name="Kumagai M."/>
            <person name="Kanamori H."/>
            <person name="Takamatsu D."/>
        </authorList>
    </citation>
    <scope>NUCLEOTIDE SEQUENCE [LARGE SCALE GENOMIC DNA]</scope>
    <source>
        <strain evidence="7 8">J1TS3</strain>
    </source>
</reference>
<dbReference type="Gene3D" id="1.10.10.10">
    <property type="entry name" value="Winged helix-like DNA-binding domain superfamily/Winged helix DNA-binding domain"/>
    <property type="match status" value="1"/>
</dbReference>
<dbReference type="InterPro" id="IPR036388">
    <property type="entry name" value="WH-like_DNA-bd_sf"/>
</dbReference>
<dbReference type="InterPro" id="IPR036390">
    <property type="entry name" value="WH_DNA-bd_sf"/>
</dbReference>
<evidence type="ECO:0000256" key="3">
    <source>
        <dbReference type="ARBA" id="ARBA00023125"/>
    </source>
</evidence>
<name>A0ABQ4K3Y9_9BACI</name>
<dbReference type="PANTHER" id="PTHR34294">
    <property type="entry name" value="TRANSCRIPTIONAL REGULATOR-RELATED"/>
    <property type="match status" value="1"/>
</dbReference>
<dbReference type="SUPFAM" id="SSF100950">
    <property type="entry name" value="NagB/RpiA/CoA transferase-like"/>
    <property type="match status" value="1"/>
</dbReference>
<dbReference type="EMBL" id="BOQT01000002">
    <property type="protein sequence ID" value="GIN19730.1"/>
    <property type="molecule type" value="Genomic_DNA"/>
</dbReference>
<evidence type="ECO:0000313" key="7">
    <source>
        <dbReference type="EMBL" id="GIN19730.1"/>
    </source>
</evidence>
<feature type="domain" description="CggR N-terminal DNA binding" evidence="6">
    <location>
        <begin position="18"/>
        <end position="88"/>
    </location>
</feature>
<dbReference type="SUPFAM" id="SSF46785">
    <property type="entry name" value="Winged helix' DNA-binding domain"/>
    <property type="match status" value="1"/>
</dbReference>
<dbReference type="Pfam" id="PF04198">
    <property type="entry name" value="Sugar-bind"/>
    <property type="match status" value="1"/>
</dbReference>
<dbReference type="InterPro" id="IPR051054">
    <property type="entry name" value="SorC_transcr_regulators"/>
</dbReference>
<evidence type="ECO:0000256" key="1">
    <source>
        <dbReference type="ARBA" id="ARBA00010466"/>
    </source>
</evidence>
<keyword evidence="3" id="KW-0238">DNA-binding</keyword>
<evidence type="ECO:0000256" key="4">
    <source>
        <dbReference type="ARBA" id="ARBA00023163"/>
    </source>
</evidence>